<organism evidence="3">
    <name type="scientific">Salmonella enterica subsp. enterica serovar Chester</name>
    <dbReference type="NCBI Taxonomy" id="149386"/>
    <lineage>
        <taxon>Bacteria</taxon>
        <taxon>Pseudomonadati</taxon>
        <taxon>Pseudomonadota</taxon>
        <taxon>Gammaproteobacteria</taxon>
        <taxon>Enterobacterales</taxon>
        <taxon>Enterobacteriaceae</taxon>
        <taxon>Salmonella</taxon>
    </lineage>
</organism>
<reference evidence="3" key="1">
    <citation type="submission" date="2018-07" db="EMBL/GenBank/DDBJ databases">
        <authorList>
            <person name="Ashton P.M."/>
            <person name="Dallman T."/>
            <person name="Nair S."/>
            <person name="De Pinna E."/>
            <person name="Peters T."/>
            <person name="Grant K."/>
        </authorList>
    </citation>
    <scope>NUCLEOTIDE SEQUENCE</scope>
    <source>
        <strain evidence="3">368335</strain>
    </source>
</reference>
<evidence type="ECO:0000256" key="1">
    <source>
        <dbReference type="SAM" id="MobiDB-lite"/>
    </source>
</evidence>
<dbReference type="EMBL" id="AAMIYH010000027">
    <property type="protein sequence ID" value="EDH8304188.1"/>
    <property type="molecule type" value="Genomic_DNA"/>
</dbReference>
<sequence length="167" mass="18956">MGSFLKVLPFFIQMLMEAFKPGEGENVSRANKIMTLIITVLLSYSAFVSYAYVVQFHKLVTVQSHDQYMSQSYQEMKQDRDKLKDDNGRLYDKLFICLGQKPPYESGYSTVKEDNSTKDLTPKKPETPVSPASTPEQRKEASARPVGSQNANSFRQEIIKTLSSPKE</sequence>
<feature type="compositionally biased region" description="Polar residues" evidence="1">
    <location>
        <begin position="147"/>
        <end position="167"/>
    </location>
</feature>
<keyword evidence="2" id="KW-0812">Transmembrane</keyword>
<feature type="transmembrane region" description="Helical" evidence="2">
    <location>
        <begin position="33"/>
        <end position="53"/>
    </location>
</feature>
<dbReference type="AlphaFoldDB" id="A0A635RC71"/>
<gene>
    <name evidence="3" type="ORF">CB695_22250</name>
</gene>
<evidence type="ECO:0000256" key="2">
    <source>
        <dbReference type="SAM" id="Phobius"/>
    </source>
</evidence>
<evidence type="ECO:0000313" key="3">
    <source>
        <dbReference type="EMBL" id="EDH8304188.1"/>
    </source>
</evidence>
<keyword evidence="2" id="KW-0472">Membrane</keyword>
<feature type="region of interest" description="Disordered" evidence="1">
    <location>
        <begin position="100"/>
        <end position="167"/>
    </location>
</feature>
<protein>
    <submittedName>
        <fullName evidence="3">Uncharacterized protein</fullName>
    </submittedName>
</protein>
<feature type="compositionally biased region" description="Basic and acidic residues" evidence="1">
    <location>
        <begin position="111"/>
        <end position="126"/>
    </location>
</feature>
<comment type="caution">
    <text evidence="3">The sequence shown here is derived from an EMBL/GenBank/DDBJ whole genome shotgun (WGS) entry which is preliminary data.</text>
</comment>
<accession>A0A635RC71</accession>
<name>A0A635RC71_SALET</name>
<keyword evidence="2" id="KW-1133">Transmembrane helix</keyword>
<proteinExistence type="predicted"/>